<feature type="transmembrane region" description="Helical" evidence="13">
    <location>
        <begin position="12"/>
        <end position="34"/>
    </location>
</feature>
<feature type="transmembrane region" description="Helical" evidence="13">
    <location>
        <begin position="192"/>
        <end position="210"/>
    </location>
</feature>
<dbReference type="Proteomes" id="UP000006056">
    <property type="component" value="Chromosome"/>
</dbReference>
<keyword evidence="5 15" id="KW-0645">Protease</keyword>
<keyword evidence="6 13" id="KW-0812">Transmembrane</keyword>
<dbReference type="PANTHER" id="PTHR35864:SF1">
    <property type="entry name" value="ZINC METALLOPROTEASE YWHC-RELATED"/>
    <property type="match status" value="1"/>
</dbReference>
<dbReference type="eggNOG" id="COG1994">
    <property type="taxonomic scope" value="Bacteria"/>
</dbReference>
<evidence type="ECO:0000256" key="6">
    <source>
        <dbReference type="ARBA" id="ARBA00022692"/>
    </source>
</evidence>
<evidence type="ECO:0000256" key="12">
    <source>
        <dbReference type="ARBA" id="ARBA00023136"/>
    </source>
</evidence>
<dbReference type="HOGENOM" id="CLU_086979_0_0_0"/>
<accession>I3ZK00</accession>
<gene>
    <name evidence="15" type="ordered locus">Terro_3351</name>
</gene>
<keyword evidence="11" id="KW-0482">Metalloprotease</keyword>
<dbReference type="InterPro" id="IPR008915">
    <property type="entry name" value="Peptidase_M50"/>
</dbReference>
<comment type="cofactor">
    <cofactor evidence="1">
        <name>Zn(2+)</name>
        <dbReference type="ChEBI" id="CHEBI:29105"/>
    </cofactor>
</comment>
<keyword evidence="12 13" id="KW-0472">Membrane</keyword>
<dbReference type="PANTHER" id="PTHR35864">
    <property type="entry name" value="ZINC METALLOPROTEASE MJ0611-RELATED"/>
    <property type="match status" value="1"/>
</dbReference>
<comment type="similarity">
    <text evidence="3">Belongs to the peptidase M50B family.</text>
</comment>
<comment type="subcellular location">
    <subcellularLocation>
        <location evidence="2">Cell membrane</location>
        <topology evidence="2">Multi-pass membrane protein</topology>
    </subcellularLocation>
</comment>
<keyword evidence="8" id="KW-0378">Hydrolase</keyword>
<evidence type="ECO:0000256" key="2">
    <source>
        <dbReference type="ARBA" id="ARBA00004651"/>
    </source>
</evidence>
<dbReference type="AlphaFoldDB" id="I3ZK00"/>
<dbReference type="GO" id="GO:0046872">
    <property type="term" value="F:metal ion binding"/>
    <property type="evidence" value="ECO:0007669"/>
    <property type="project" value="UniProtKB-KW"/>
</dbReference>
<evidence type="ECO:0000313" key="15">
    <source>
        <dbReference type="EMBL" id="AFL89568.1"/>
    </source>
</evidence>
<dbReference type="InterPro" id="IPR052348">
    <property type="entry name" value="Metallopeptidase_M50B"/>
</dbReference>
<keyword evidence="16" id="KW-1185">Reference proteome</keyword>
<evidence type="ECO:0000256" key="1">
    <source>
        <dbReference type="ARBA" id="ARBA00001947"/>
    </source>
</evidence>
<dbReference type="Pfam" id="PF02163">
    <property type="entry name" value="Peptidase_M50"/>
    <property type="match status" value="1"/>
</dbReference>
<dbReference type="GO" id="GO:0008237">
    <property type="term" value="F:metallopeptidase activity"/>
    <property type="evidence" value="ECO:0007669"/>
    <property type="project" value="UniProtKB-KW"/>
</dbReference>
<evidence type="ECO:0000256" key="10">
    <source>
        <dbReference type="ARBA" id="ARBA00022989"/>
    </source>
</evidence>
<evidence type="ECO:0000313" key="16">
    <source>
        <dbReference type="Proteomes" id="UP000006056"/>
    </source>
</evidence>
<evidence type="ECO:0000256" key="3">
    <source>
        <dbReference type="ARBA" id="ARBA00007931"/>
    </source>
</evidence>
<dbReference type="InterPro" id="IPR044537">
    <property type="entry name" value="Rip2-like"/>
</dbReference>
<protein>
    <submittedName>
        <fullName evidence="15">Zn-dependent protease</fullName>
    </submittedName>
</protein>
<evidence type="ECO:0000256" key="13">
    <source>
        <dbReference type="SAM" id="Phobius"/>
    </source>
</evidence>
<evidence type="ECO:0000256" key="11">
    <source>
        <dbReference type="ARBA" id="ARBA00023049"/>
    </source>
</evidence>
<dbReference type="GO" id="GO:0005886">
    <property type="term" value="C:plasma membrane"/>
    <property type="evidence" value="ECO:0007669"/>
    <property type="project" value="UniProtKB-SubCell"/>
</dbReference>
<dbReference type="EMBL" id="CP003379">
    <property type="protein sequence ID" value="AFL89568.1"/>
    <property type="molecule type" value="Genomic_DNA"/>
</dbReference>
<evidence type="ECO:0000256" key="5">
    <source>
        <dbReference type="ARBA" id="ARBA00022670"/>
    </source>
</evidence>
<dbReference type="STRING" id="926566.Terro_3351"/>
<keyword evidence="4" id="KW-1003">Cell membrane</keyword>
<dbReference type="RefSeq" id="WP_014786829.1">
    <property type="nucleotide sequence ID" value="NC_018014.1"/>
</dbReference>
<evidence type="ECO:0000256" key="9">
    <source>
        <dbReference type="ARBA" id="ARBA00022833"/>
    </source>
</evidence>
<reference evidence="15 16" key="1">
    <citation type="submission" date="2012-06" db="EMBL/GenBank/DDBJ databases">
        <title>Complete genome of Terriglobus roseus DSM 18391.</title>
        <authorList>
            <consortium name="US DOE Joint Genome Institute (JGI-PGF)"/>
            <person name="Lucas S."/>
            <person name="Copeland A."/>
            <person name="Lapidus A."/>
            <person name="Glavina del Rio T."/>
            <person name="Dalin E."/>
            <person name="Tice H."/>
            <person name="Bruce D."/>
            <person name="Goodwin L."/>
            <person name="Pitluck S."/>
            <person name="Peters L."/>
            <person name="Mikhailova N."/>
            <person name="Munk A.C.C."/>
            <person name="Kyrpides N."/>
            <person name="Mavromatis K."/>
            <person name="Ivanova N."/>
            <person name="Brettin T."/>
            <person name="Detter J.C."/>
            <person name="Han C."/>
            <person name="Larimer F."/>
            <person name="Land M."/>
            <person name="Hauser L."/>
            <person name="Markowitz V."/>
            <person name="Cheng J.-F."/>
            <person name="Hugenholtz P."/>
            <person name="Woyke T."/>
            <person name="Wu D."/>
            <person name="Brambilla E."/>
            <person name="Klenk H.-P."/>
            <person name="Eisen J.A."/>
        </authorList>
    </citation>
    <scope>NUCLEOTIDE SEQUENCE [LARGE SCALE GENOMIC DNA]</scope>
    <source>
        <strain evidence="16">DSM 18391 / NRRL B-41598 / KBS 63</strain>
    </source>
</reference>
<evidence type="ECO:0000256" key="8">
    <source>
        <dbReference type="ARBA" id="ARBA00022801"/>
    </source>
</evidence>
<dbReference type="CDD" id="cd06158">
    <property type="entry name" value="S2P-M50_like_1"/>
    <property type="match status" value="1"/>
</dbReference>
<feature type="domain" description="Peptidase M50" evidence="14">
    <location>
        <begin position="12"/>
        <end position="188"/>
    </location>
</feature>
<feature type="transmembrane region" description="Helical" evidence="13">
    <location>
        <begin position="55"/>
        <end position="73"/>
    </location>
</feature>
<proteinExistence type="inferred from homology"/>
<feature type="transmembrane region" description="Helical" evidence="13">
    <location>
        <begin position="93"/>
        <end position="117"/>
    </location>
</feature>
<dbReference type="KEGG" id="trs:Terro_3351"/>
<keyword evidence="7" id="KW-0479">Metal-binding</keyword>
<dbReference type="OrthoDB" id="9800627at2"/>
<keyword evidence="9" id="KW-0862">Zinc</keyword>
<name>I3ZK00_TERRK</name>
<evidence type="ECO:0000256" key="7">
    <source>
        <dbReference type="ARBA" id="ARBA00022723"/>
    </source>
</evidence>
<evidence type="ECO:0000256" key="4">
    <source>
        <dbReference type="ARBA" id="ARBA00022475"/>
    </source>
</evidence>
<evidence type="ECO:0000259" key="14">
    <source>
        <dbReference type="Pfam" id="PF02163"/>
    </source>
</evidence>
<dbReference type="GO" id="GO:0006508">
    <property type="term" value="P:proteolysis"/>
    <property type="evidence" value="ECO:0007669"/>
    <property type="project" value="UniProtKB-KW"/>
</dbReference>
<keyword evidence="10 13" id="KW-1133">Transmembrane helix</keyword>
<organism evidence="15 16">
    <name type="scientific">Terriglobus roseus (strain DSM 18391 / NRRL B-41598 / KBS 63)</name>
    <dbReference type="NCBI Taxonomy" id="926566"/>
    <lineage>
        <taxon>Bacteria</taxon>
        <taxon>Pseudomonadati</taxon>
        <taxon>Acidobacteriota</taxon>
        <taxon>Terriglobia</taxon>
        <taxon>Terriglobales</taxon>
        <taxon>Acidobacteriaceae</taxon>
        <taxon>Terriglobus</taxon>
    </lineage>
</organism>
<feature type="transmembrane region" description="Helical" evidence="13">
    <location>
        <begin position="154"/>
        <end position="172"/>
    </location>
</feature>
<sequence length="234" mass="25561">MNQEVALILFEFAALVFALTFHEFAHAWTASFFGDQTARMMGRVTLNPIKHLDPLGSVVLPLVSAFAHFPLLGWAKPTPVTTRNLRNVKRDDILVTLAGPASNVLLAVASLVLLLVIKHVFPTGQMAVLNAALLSARIEGATLQGQGAIFPISLLLYSSVVINLLLAIFNLLPVPPLDGSRILRHYLPYNALQMYDNIGGFANLIILYLLMRSGVLNIFFGPAFSLFNRLLLSA</sequence>